<organism evidence="5 6">
    <name type="scientific">Brotocaccenecus cirricatena</name>
    <dbReference type="NCBI Taxonomy" id="3064195"/>
    <lineage>
        <taxon>Bacteria</taxon>
        <taxon>Bacillati</taxon>
        <taxon>Bacillota</taxon>
        <taxon>Clostridia</taxon>
        <taxon>Eubacteriales</taxon>
        <taxon>Oscillospiraceae</taxon>
        <taxon>Brotocaccenecus</taxon>
    </lineage>
</organism>
<dbReference type="GO" id="GO:0003700">
    <property type="term" value="F:DNA-binding transcription factor activity"/>
    <property type="evidence" value="ECO:0007669"/>
    <property type="project" value="InterPro"/>
</dbReference>
<gene>
    <name evidence="5" type="ORF">LKD37_03350</name>
</gene>
<keyword evidence="6" id="KW-1185">Reference proteome</keyword>
<dbReference type="Pfam" id="PF00392">
    <property type="entry name" value="GntR"/>
    <property type="match status" value="1"/>
</dbReference>
<evidence type="ECO:0000259" key="4">
    <source>
        <dbReference type="PROSITE" id="PS50949"/>
    </source>
</evidence>
<dbReference type="SUPFAM" id="SSF48008">
    <property type="entry name" value="GntR ligand-binding domain-like"/>
    <property type="match status" value="1"/>
</dbReference>
<dbReference type="InterPro" id="IPR036390">
    <property type="entry name" value="WH_DNA-bd_sf"/>
</dbReference>
<dbReference type="AlphaFoldDB" id="A0AAE3AEW3"/>
<evidence type="ECO:0000256" key="1">
    <source>
        <dbReference type="ARBA" id="ARBA00023015"/>
    </source>
</evidence>
<dbReference type="GO" id="GO:0003677">
    <property type="term" value="F:DNA binding"/>
    <property type="evidence" value="ECO:0007669"/>
    <property type="project" value="UniProtKB-KW"/>
</dbReference>
<dbReference type="SMART" id="SM00345">
    <property type="entry name" value="HTH_GNTR"/>
    <property type="match status" value="1"/>
</dbReference>
<name>A0AAE3AEW3_9FIRM</name>
<dbReference type="InterPro" id="IPR011711">
    <property type="entry name" value="GntR_C"/>
</dbReference>
<dbReference type="PROSITE" id="PS50949">
    <property type="entry name" value="HTH_GNTR"/>
    <property type="match status" value="1"/>
</dbReference>
<evidence type="ECO:0000256" key="2">
    <source>
        <dbReference type="ARBA" id="ARBA00023125"/>
    </source>
</evidence>
<keyword evidence="1" id="KW-0805">Transcription regulation</keyword>
<keyword evidence="2" id="KW-0238">DNA-binding</keyword>
<dbReference type="RefSeq" id="WP_302927926.1">
    <property type="nucleotide sequence ID" value="NZ_JAJEPW010000006.1"/>
</dbReference>
<sequence>MSDTPGYVKNLKKESVVQSVINCLTDAMRNKQLKPGDRIPPEPDLAASMGVARSSVREAIKILTYLGVLESKRSEGTFVCSGFQESMIDPMIYGMILNQDSFDNLMELREMVEAGIMRLASAKYNEEDGRVLEQLLDQMRGIVRGDGQDKVERFFAVDNQFHDMVSQMGKNPLADKISRVVRTLTHAVRYETVSTMINTGRGEELLEAHSDLFETLRSRRQDNVEEIVRATYFKAALYGQEKN</sequence>
<reference evidence="5" key="1">
    <citation type="submission" date="2021-10" db="EMBL/GenBank/DDBJ databases">
        <title>Anaerobic single-cell dispensing facilitates the cultivation of human gut bacteria.</title>
        <authorList>
            <person name="Afrizal A."/>
        </authorList>
    </citation>
    <scope>NUCLEOTIDE SEQUENCE</scope>
    <source>
        <strain evidence="5">CLA-AA-H272</strain>
    </source>
</reference>
<dbReference type="SMART" id="SM00895">
    <property type="entry name" value="FCD"/>
    <property type="match status" value="1"/>
</dbReference>
<dbReference type="InterPro" id="IPR036388">
    <property type="entry name" value="WH-like_DNA-bd_sf"/>
</dbReference>
<dbReference type="Gene3D" id="1.20.120.530">
    <property type="entry name" value="GntR ligand-binding domain-like"/>
    <property type="match status" value="1"/>
</dbReference>
<evidence type="ECO:0000313" key="5">
    <source>
        <dbReference type="EMBL" id="MCC2128565.1"/>
    </source>
</evidence>
<dbReference type="EMBL" id="JAJEPW010000006">
    <property type="protein sequence ID" value="MCC2128565.1"/>
    <property type="molecule type" value="Genomic_DNA"/>
</dbReference>
<dbReference type="CDD" id="cd07377">
    <property type="entry name" value="WHTH_GntR"/>
    <property type="match status" value="1"/>
</dbReference>
<dbReference type="PANTHER" id="PTHR43537:SF5">
    <property type="entry name" value="UXU OPERON TRANSCRIPTIONAL REGULATOR"/>
    <property type="match status" value="1"/>
</dbReference>
<dbReference type="InterPro" id="IPR000524">
    <property type="entry name" value="Tscrpt_reg_HTH_GntR"/>
</dbReference>
<dbReference type="Gene3D" id="1.10.10.10">
    <property type="entry name" value="Winged helix-like DNA-binding domain superfamily/Winged helix DNA-binding domain"/>
    <property type="match status" value="1"/>
</dbReference>
<dbReference type="Proteomes" id="UP001199319">
    <property type="component" value="Unassembled WGS sequence"/>
</dbReference>
<feature type="domain" description="HTH gntR-type" evidence="4">
    <location>
        <begin position="14"/>
        <end position="82"/>
    </location>
</feature>
<dbReference type="PANTHER" id="PTHR43537">
    <property type="entry name" value="TRANSCRIPTIONAL REGULATOR, GNTR FAMILY"/>
    <property type="match status" value="1"/>
</dbReference>
<keyword evidence="3" id="KW-0804">Transcription</keyword>
<proteinExistence type="predicted"/>
<accession>A0AAE3AEW3</accession>
<evidence type="ECO:0000256" key="3">
    <source>
        <dbReference type="ARBA" id="ARBA00023163"/>
    </source>
</evidence>
<dbReference type="Pfam" id="PF07729">
    <property type="entry name" value="FCD"/>
    <property type="match status" value="1"/>
</dbReference>
<dbReference type="SUPFAM" id="SSF46785">
    <property type="entry name" value="Winged helix' DNA-binding domain"/>
    <property type="match status" value="1"/>
</dbReference>
<dbReference type="PRINTS" id="PR00035">
    <property type="entry name" value="HTHGNTR"/>
</dbReference>
<protein>
    <submittedName>
        <fullName evidence="5">FCD domain-containing protein</fullName>
    </submittedName>
</protein>
<dbReference type="InterPro" id="IPR008920">
    <property type="entry name" value="TF_FadR/GntR_C"/>
</dbReference>
<comment type="caution">
    <text evidence="5">The sequence shown here is derived from an EMBL/GenBank/DDBJ whole genome shotgun (WGS) entry which is preliminary data.</text>
</comment>
<evidence type="ECO:0000313" key="6">
    <source>
        <dbReference type="Proteomes" id="UP001199319"/>
    </source>
</evidence>